<keyword evidence="4" id="KW-0285">Flavoprotein</keyword>
<dbReference type="AlphaFoldDB" id="A0A6J6IJ59"/>
<dbReference type="CDD" id="cd02803">
    <property type="entry name" value="OYE_like_FMN_family"/>
    <property type="match status" value="1"/>
</dbReference>
<organism evidence="12">
    <name type="scientific">freshwater metagenome</name>
    <dbReference type="NCBI Taxonomy" id="449393"/>
    <lineage>
        <taxon>unclassified sequences</taxon>
        <taxon>metagenomes</taxon>
        <taxon>ecological metagenomes</taxon>
    </lineage>
</organism>
<dbReference type="PRINTS" id="PR00368">
    <property type="entry name" value="FADPNR"/>
</dbReference>
<evidence type="ECO:0000256" key="9">
    <source>
        <dbReference type="ARBA" id="ARBA00023014"/>
    </source>
</evidence>
<comment type="cofactor">
    <cofactor evidence="1">
        <name>FMN</name>
        <dbReference type="ChEBI" id="CHEBI:58210"/>
    </cofactor>
</comment>
<keyword evidence="9" id="KW-0411">Iron-sulfur</keyword>
<dbReference type="EMBL" id="CAEZUP010000136">
    <property type="protein sequence ID" value="CAB4624536.1"/>
    <property type="molecule type" value="Genomic_DNA"/>
</dbReference>
<evidence type="ECO:0000256" key="3">
    <source>
        <dbReference type="ARBA" id="ARBA00011048"/>
    </source>
</evidence>
<evidence type="ECO:0000256" key="5">
    <source>
        <dbReference type="ARBA" id="ARBA00022643"/>
    </source>
</evidence>
<evidence type="ECO:0000259" key="11">
    <source>
        <dbReference type="Pfam" id="PF07992"/>
    </source>
</evidence>
<dbReference type="Pfam" id="PF00724">
    <property type="entry name" value="Oxidored_FMN"/>
    <property type="match status" value="1"/>
</dbReference>
<dbReference type="SUPFAM" id="SSF51905">
    <property type="entry name" value="FAD/NAD(P)-binding domain"/>
    <property type="match status" value="1"/>
</dbReference>
<keyword evidence="8" id="KW-0408">Iron</keyword>
<dbReference type="InterPro" id="IPR036188">
    <property type="entry name" value="FAD/NAD-bd_sf"/>
</dbReference>
<dbReference type="GO" id="GO:0051536">
    <property type="term" value="F:iron-sulfur cluster binding"/>
    <property type="evidence" value="ECO:0007669"/>
    <property type="project" value="UniProtKB-KW"/>
</dbReference>
<keyword evidence="6" id="KW-0479">Metal-binding</keyword>
<evidence type="ECO:0000256" key="8">
    <source>
        <dbReference type="ARBA" id="ARBA00023004"/>
    </source>
</evidence>
<protein>
    <submittedName>
        <fullName evidence="12">Unannotated protein</fullName>
    </submittedName>
</protein>
<evidence type="ECO:0000259" key="10">
    <source>
        <dbReference type="Pfam" id="PF00724"/>
    </source>
</evidence>
<reference evidence="12" key="1">
    <citation type="submission" date="2020-05" db="EMBL/GenBank/DDBJ databases">
        <authorList>
            <person name="Chiriac C."/>
            <person name="Salcher M."/>
            <person name="Ghai R."/>
            <person name="Kavagutti S V."/>
        </authorList>
    </citation>
    <scope>NUCLEOTIDE SEQUENCE</scope>
</reference>
<keyword evidence="7" id="KW-0560">Oxidoreductase</keyword>
<dbReference type="Gene3D" id="3.40.50.720">
    <property type="entry name" value="NAD(P)-binding Rossmann-like Domain"/>
    <property type="match status" value="1"/>
</dbReference>
<dbReference type="Pfam" id="PF07992">
    <property type="entry name" value="Pyr_redox_2"/>
    <property type="match status" value="1"/>
</dbReference>
<gene>
    <name evidence="12" type="ORF">UFOPK1835_02057</name>
</gene>
<dbReference type="PANTHER" id="PTHR42917:SF2">
    <property type="entry name" value="2,4-DIENOYL-COA REDUCTASE [(2E)-ENOYL-COA-PRODUCING]"/>
    <property type="match status" value="1"/>
</dbReference>
<dbReference type="SUPFAM" id="SSF51395">
    <property type="entry name" value="FMN-linked oxidoreductases"/>
    <property type="match status" value="1"/>
</dbReference>
<dbReference type="GO" id="GO:0016491">
    <property type="term" value="F:oxidoreductase activity"/>
    <property type="evidence" value="ECO:0007669"/>
    <property type="project" value="UniProtKB-KW"/>
</dbReference>
<evidence type="ECO:0000256" key="6">
    <source>
        <dbReference type="ARBA" id="ARBA00022723"/>
    </source>
</evidence>
<feature type="domain" description="FAD/NAD(P)-binding" evidence="11">
    <location>
        <begin position="404"/>
        <end position="672"/>
    </location>
</feature>
<proteinExistence type="inferred from homology"/>
<evidence type="ECO:0000256" key="1">
    <source>
        <dbReference type="ARBA" id="ARBA00001917"/>
    </source>
</evidence>
<name>A0A6J6IJ59_9ZZZZ</name>
<comment type="cofactor">
    <cofactor evidence="2">
        <name>[4Fe-4S] cluster</name>
        <dbReference type="ChEBI" id="CHEBI:49883"/>
    </cofactor>
</comment>
<evidence type="ECO:0000256" key="7">
    <source>
        <dbReference type="ARBA" id="ARBA00023002"/>
    </source>
</evidence>
<dbReference type="GO" id="GO:0046872">
    <property type="term" value="F:metal ion binding"/>
    <property type="evidence" value="ECO:0007669"/>
    <property type="project" value="UniProtKB-KW"/>
</dbReference>
<dbReference type="Gene3D" id="3.20.20.70">
    <property type="entry name" value="Aldolase class I"/>
    <property type="match status" value="1"/>
</dbReference>
<dbReference type="Gene3D" id="3.50.50.60">
    <property type="entry name" value="FAD/NAD(P)-binding domain"/>
    <property type="match status" value="1"/>
</dbReference>
<feature type="domain" description="NADH:flavin oxidoreductase/NADH oxidase N-terminal" evidence="10">
    <location>
        <begin position="6"/>
        <end position="359"/>
    </location>
</feature>
<accession>A0A6J6IJ59</accession>
<dbReference type="GO" id="GO:0010181">
    <property type="term" value="F:FMN binding"/>
    <property type="evidence" value="ECO:0007669"/>
    <property type="project" value="InterPro"/>
</dbReference>
<evidence type="ECO:0000256" key="4">
    <source>
        <dbReference type="ARBA" id="ARBA00022630"/>
    </source>
</evidence>
<sequence>MTHTHLLSPGLIGSMATRNRIVMPAMDQNCCDEGEITDLNIAHYEARAKGGVGLLILETSAVAWPVGATSIHQPALSEDRFIPGLTRLAEAVHRHGSRMVVQACHHGKTAGVDAMQDREQLVPSLPLPGDIPDISAITMPELMKMAALTGGKRATQRAASVDDLAWVVDQFADAADRVQRAGLDGIEIHAAHGYLISTFLSPRYNKRTDEYGGSVANRARLLVEIVTAVRARCGPDFALIVRLDGREYADGGIDPELSAEYAALAEAAGADAIHVSASSPNAMGAGFTDGPLPWKPDQYLGLAAVVKQRVSIPVIAVGRIMPDAAETHISNGDCDFVSMGRQLLADPEIPAKLLAGRPEHVRTCINCYVCVAQNFWDGAPICAVNAELGHYDEGPIPPAEPRRTIVVIGGGPGGMETARVAAIRGHRVILLEKSGELGGTARFSSLTTPMNAELVRYLSNAITDLDVDIRLSTTATPELVAALGADVVIVATGAKRVRPDVPGADLPQVLSGDDLRALLTGDDPAAAKRLPVHQRIPVILGRRLGFLSSIDRVRSLSKRWMPVGRNVVVIGGGLVGVELAEFLAERKRNVTVLESGEKFGVEMAHPRRARALHEARGHGVTLVASAELVSIRKGEVDYRVDDAILTAKADNVVIASGVLPDESLAESFRAAGFDVRVVGDAATVGYIEGAVRSGYVTARGL</sequence>
<dbReference type="InterPro" id="IPR001155">
    <property type="entry name" value="OxRdtase_FMN_N"/>
</dbReference>
<evidence type="ECO:0000256" key="2">
    <source>
        <dbReference type="ARBA" id="ARBA00001966"/>
    </source>
</evidence>
<dbReference type="InterPro" id="IPR023753">
    <property type="entry name" value="FAD/NAD-binding_dom"/>
</dbReference>
<comment type="similarity">
    <text evidence="3">In the N-terminal section; belongs to the NADH:flavin oxidoreductase/NADH oxidase family.</text>
</comment>
<dbReference type="InterPro" id="IPR013785">
    <property type="entry name" value="Aldolase_TIM"/>
</dbReference>
<evidence type="ECO:0000313" key="12">
    <source>
        <dbReference type="EMBL" id="CAB4624536.1"/>
    </source>
</evidence>
<dbReference type="PANTHER" id="PTHR42917">
    <property type="entry name" value="2,4-DIENOYL-COA REDUCTASE"/>
    <property type="match status" value="1"/>
</dbReference>
<dbReference type="InterPro" id="IPR051793">
    <property type="entry name" value="NADH:flavin_oxidoreductase"/>
</dbReference>
<keyword evidence="5" id="KW-0288">FMN</keyword>
<dbReference type="PRINTS" id="PR00411">
    <property type="entry name" value="PNDRDTASEI"/>
</dbReference>